<sequence>MHILPSRSHKMTKSATVEQSAPNKPPKLTAGEITPQVTCDWENACDTYFLHKQIDTTDQVKMIASGMTDPRLRTWYLTQRATLDAGTFAEYMTALRSAWLESHWATKLRKKVLGSQQGSRVFYEWALDIQSLNALLYRNPTHLSDVQLRSQLEANICDELTIPVLRAKLADDLTLKEWIEEVKHLDNERLEDLASQRKIIEEIHKSSKRNATTTNKTSSSSSKMYNASSPHLGSLTETERTLLMKHKGCFKCRKFYVSHQSKDCTNGAPDTASYKTLTENDTNTAKPKMKPVAAVGPVGAVMPSSVLDDGSSDED</sequence>
<evidence type="ECO:0000313" key="2">
    <source>
        <dbReference type="EMBL" id="KAG1775492.1"/>
    </source>
</evidence>
<feature type="region of interest" description="Disordered" evidence="1">
    <location>
        <begin position="204"/>
        <end position="232"/>
    </location>
</feature>
<feature type="region of interest" description="Disordered" evidence="1">
    <location>
        <begin position="1"/>
        <end position="31"/>
    </location>
</feature>
<evidence type="ECO:0000256" key="1">
    <source>
        <dbReference type="SAM" id="MobiDB-lite"/>
    </source>
</evidence>
<accession>A0A9P6ZRV2</accession>
<protein>
    <submittedName>
        <fullName evidence="2">Uncharacterized protein</fullName>
    </submittedName>
</protein>
<dbReference type="OrthoDB" id="2369050at2759"/>
<organism evidence="2 3">
    <name type="scientific">Suillus placidus</name>
    <dbReference type="NCBI Taxonomy" id="48579"/>
    <lineage>
        <taxon>Eukaryota</taxon>
        <taxon>Fungi</taxon>
        <taxon>Dikarya</taxon>
        <taxon>Basidiomycota</taxon>
        <taxon>Agaricomycotina</taxon>
        <taxon>Agaricomycetes</taxon>
        <taxon>Agaricomycetidae</taxon>
        <taxon>Boletales</taxon>
        <taxon>Suillineae</taxon>
        <taxon>Suillaceae</taxon>
        <taxon>Suillus</taxon>
    </lineage>
</organism>
<comment type="caution">
    <text evidence="2">The sequence shown here is derived from an EMBL/GenBank/DDBJ whole genome shotgun (WGS) entry which is preliminary data.</text>
</comment>
<keyword evidence="3" id="KW-1185">Reference proteome</keyword>
<feature type="compositionally biased region" description="Polar residues" evidence="1">
    <location>
        <begin position="13"/>
        <end position="22"/>
    </location>
</feature>
<dbReference type="AlphaFoldDB" id="A0A9P6ZRV2"/>
<dbReference type="EMBL" id="JABBWD010000033">
    <property type="protein sequence ID" value="KAG1775492.1"/>
    <property type="molecule type" value="Genomic_DNA"/>
</dbReference>
<name>A0A9P6ZRV2_9AGAM</name>
<reference evidence="2" key="1">
    <citation type="journal article" date="2020" name="New Phytol.">
        <title>Comparative genomics reveals dynamic genome evolution in host specialist ectomycorrhizal fungi.</title>
        <authorList>
            <person name="Lofgren L.A."/>
            <person name="Nguyen N.H."/>
            <person name="Vilgalys R."/>
            <person name="Ruytinx J."/>
            <person name="Liao H.L."/>
            <person name="Branco S."/>
            <person name="Kuo A."/>
            <person name="LaButti K."/>
            <person name="Lipzen A."/>
            <person name="Andreopoulos W."/>
            <person name="Pangilinan J."/>
            <person name="Riley R."/>
            <person name="Hundley H."/>
            <person name="Na H."/>
            <person name="Barry K."/>
            <person name="Grigoriev I.V."/>
            <person name="Stajich J.E."/>
            <person name="Kennedy P.G."/>
        </authorList>
    </citation>
    <scope>NUCLEOTIDE SEQUENCE</scope>
    <source>
        <strain evidence="2">DOB743</strain>
    </source>
</reference>
<feature type="non-terminal residue" evidence="2">
    <location>
        <position position="315"/>
    </location>
</feature>
<feature type="compositionally biased region" description="Low complexity" evidence="1">
    <location>
        <begin position="209"/>
        <end position="229"/>
    </location>
</feature>
<proteinExistence type="predicted"/>
<dbReference type="Proteomes" id="UP000714275">
    <property type="component" value="Unassembled WGS sequence"/>
</dbReference>
<gene>
    <name evidence="2" type="ORF">EV702DRAFT_972901</name>
</gene>
<evidence type="ECO:0000313" key="3">
    <source>
        <dbReference type="Proteomes" id="UP000714275"/>
    </source>
</evidence>